<name>A0A195CH92_9HYME</name>
<evidence type="ECO:0000313" key="2">
    <source>
        <dbReference type="Proteomes" id="UP000078542"/>
    </source>
</evidence>
<protein>
    <submittedName>
        <fullName evidence="1">Uncharacterized protein</fullName>
    </submittedName>
</protein>
<dbReference type="EMBL" id="KQ977754">
    <property type="protein sequence ID" value="KYN00106.1"/>
    <property type="molecule type" value="Genomic_DNA"/>
</dbReference>
<keyword evidence="2" id="KW-1185">Reference proteome</keyword>
<dbReference type="Proteomes" id="UP000078542">
    <property type="component" value="Unassembled WGS sequence"/>
</dbReference>
<proteinExistence type="predicted"/>
<sequence length="101" mass="11362">MPTRFDKTSFTLDLHNAIWLQSGMKARRKYFHQATATLSVSVVFCKQFDSVTLTSQIFGVSPAKTEFALPNRLIFTRPKATVNIRGLRTENNANSVNIGKL</sequence>
<dbReference type="AlphaFoldDB" id="A0A195CH92"/>
<gene>
    <name evidence="1" type="ORF">ALC62_09169</name>
</gene>
<evidence type="ECO:0000313" key="1">
    <source>
        <dbReference type="EMBL" id="KYN00106.1"/>
    </source>
</evidence>
<organism evidence="1 2">
    <name type="scientific">Cyphomyrmex costatus</name>
    <dbReference type="NCBI Taxonomy" id="456900"/>
    <lineage>
        <taxon>Eukaryota</taxon>
        <taxon>Metazoa</taxon>
        <taxon>Ecdysozoa</taxon>
        <taxon>Arthropoda</taxon>
        <taxon>Hexapoda</taxon>
        <taxon>Insecta</taxon>
        <taxon>Pterygota</taxon>
        <taxon>Neoptera</taxon>
        <taxon>Endopterygota</taxon>
        <taxon>Hymenoptera</taxon>
        <taxon>Apocrita</taxon>
        <taxon>Aculeata</taxon>
        <taxon>Formicoidea</taxon>
        <taxon>Formicidae</taxon>
        <taxon>Myrmicinae</taxon>
        <taxon>Cyphomyrmex</taxon>
    </lineage>
</organism>
<reference evidence="1 2" key="1">
    <citation type="submission" date="2016-03" db="EMBL/GenBank/DDBJ databases">
        <title>Cyphomyrmex costatus WGS genome.</title>
        <authorList>
            <person name="Nygaard S."/>
            <person name="Hu H."/>
            <person name="Boomsma J."/>
            <person name="Zhang G."/>
        </authorList>
    </citation>
    <scope>NUCLEOTIDE SEQUENCE [LARGE SCALE GENOMIC DNA]</scope>
    <source>
        <strain evidence="1">MS0001</strain>
        <tissue evidence="1">Whole body</tissue>
    </source>
</reference>
<accession>A0A195CH92</accession>